<evidence type="ECO:0000313" key="4">
    <source>
        <dbReference type="EMBL" id="PAV57510.1"/>
    </source>
</evidence>
<keyword evidence="3" id="KW-1133">Transmembrane helix</keyword>
<organism evidence="4 5">
    <name type="scientific">Diploscapter pachys</name>
    <dbReference type="NCBI Taxonomy" id="2018661"/>
    <lineage>
        <taxon>Eukaryota</taxon>
        <taxon>Metazoa</taxon>
        <taxon>Ecdysozoa</taxon>
        <taxon>Nematoda</taxon>
        <taxon>Chromadorea</taxon>
        <taxon>Rhabditida</taxon>
        <taxon>Rhabditina</taxon>
        <taxon>Rhabditomorpha</taxon>
        <taxon>Rhabditoidea</taxon>
        <taxon>Rhabditidae</taxon>
        <taxon>Diploscapter</taxon>
    </lineage>
</organism>
<sequence length="839" mass="93212">MLEQVDALILAGVLVMVAAIVAIIFYFFSPGDEERDFDKAFDETARKLLTKVSQPEKEREKPKQKHKPVKKKDKEPIHREKESKDKKETGKESSKSEAEREPSEDNVADSRELDGFSTPQLENGQHGRSAMINGNVEVEMGNNAVPEKDNVDFASPLQSIQQNGSGTGNGSPEKAKGEEAKKKKNKNKPKKEDKPNGYDAGQEYQEKTTIHHVQASNSHSEPKKAAKKKLTIIRDLDSDKVLTRLASVEEIEPEYIGFLATYFHDTTAANNDLRQKLNAKASTEAELQNKLEEAKTLRMALERQVVDKDRQLQITSSKLTATQSAAEQFHGQTEQLHVENEGLKKAINAASVAAAEVANKQAELDAFRQKETTLNRRVSQLEGELKQLKLNNEHLQKSAEDTSELEKVQTEFIKLEQVARELKTQLEEKNAALGEAKKRESGAVTAEDLTKIQKEKESILNDFEASKIEWEKKETALMTEYHSLQSLVDELNKEVAKFETFKKEQEDLEQQLRAKEKELAEKSAKLREAESQVFIPSANQDKVASLEKTNVELKSEVENLTKKLIAAEKKAASATPQSNGIEEEVVLKKTKGLDAAPSTGSNEEVQKLKDENQRLKAKNDELRERNLKILEQVNGGSGGGEASVAQVKVKAAKGGEENSNSLVEERRLVVELLGPLAKSTKAKLEDKTAYSKWLNETANNLTKQLADAVNKAGKSNSQTKVTTAESNNNNNNDVTKYKDALTVLTGELTRIEHLYAEGQSRYEAKIAELEQKLSRAVSVIDSVHKLKGELKQCQELKRQIVDLKTTLTSEEALADPSRPSPGSASSAKSDDGEWEVVSS</sequence>
<evidence type="ECO:0000256" key="3">
    <source>
        <dbReference type="SAM" id="Phobius"/>
    </source>
</evidence>
<dbReference type="OrthoDB" id="5872549at2759"/>
<feature type="region of interest" description="Disordered" evidence="2">
    <location>
        <begin position="807"/>
        <end position="839"/>
    </location>
</feature>
<keyword evidence="1" id="KW-0175">Coiled coil</keyword>
<feature type="compositionally biased region" description="Basic and acidic residues" evidence="2">
    <location>
        <begin position="72"/>
        <end position="114"/>
    </location>
</feature>
<keyword evidence="3" id="KW-0472">Membrane</keyword>
<feature type="coiled-coil region" evidence="1">
    <location>
        <begin position="488"/>
        <end position="570"/>
    </location>
</feature>
<reference evidence="4 5" key="1">
    <citation type="journal article" date="2017" name="Curr. Biol.">
        <title>Genome architecture and evolution of a unichromosomal asexual nematode.</title>
        <authorList>
            <person name="Fradin H."/>
            <person name="Zegar C."/>
            <person name="Gutwein M."/>
            <person name="Lucas J."/>
            <person name="Kovtun M."/>
            <person name="Corcoran D."/>
            <person name="Baugh L.R."/>
            <person name="Kiontke K."/>
            <person name="Gunsalus K."/>
            <person name="Fitch D.H."/>
            <person name="Piano F."/>
        </authorList>
    </citation>
    <scope>NUCLEOTIDE SEQUENCE [LARGE SCALE GENOMIC DNA]</scope>
    <source>
        <strain evidence="4">PF1309</strain>
    </source>
</reference>
<dbReference type="EMBL" id="LIAE01010635">
    <property type="protein sequence ID" value="PAV57510.1"/>
    <property type="molecule type" value="Genomic_DNA"/>
</dbReference>
<evidence type="ECO:0000256" key="1">
    <source>
        <dbReference type="SAM" id="Coils"/>
    </source>
</evidence>
<protein>
    <submittedName>
        <fullName evidence="4">Uncharacterized protein</fullName>
    </submittedName>
</protein>
<keyword evidence="5" id="KW-1185">Reference proteome</keyword>
<feature type="region of interest" description="Disordered" evidence="2">
    <location>
        <begin position="49"/>
        <end position="228"/>
    </location>
</feature>
<comment type="caution">
    <text evidence="4">The sequence shown here is derived from an EMBL/GenBank/DDBJ whole genome shotgun (WGS) entry which is preliminary data.</text>
</comment>
<feature type="compositionally biased region" description="Low complexity" evidence="2">
    <location>
        <begin position="814"/>
        <end position="827"/>
    </location>
</feature>
<feature type="compositionally biased region" description="Polar residues" evidence="2">
    <location>
        <begin position="713"/>
        <end position="726"/>
    </location>
</feature>
<feature type="transmembrane region" description="Helical" evidence="3">
    <location>
        <begin position="7"/>
        <end position="28"/>
    </location>
</feature>
<feature type="compositionally biased region" description="Basic residues" evidence="2">
    <location>
        <begin position="62"/>
        <end position="71"/>
    </location>
</feature>
<keyword evidence="3" id="KW-0812">Transmembrane</keyword>
<dbReference type="AlphaFoldDB" id="A0A2A2J6W0"/>
<dbReference type="Proteomes" id="UP000218231">
    <property type="component" value="Unassembled WGS sequence"/>
</dbReference>
<feature type="coiled-coil region" evidence="1">
    <location>
        <begin position="270"/>
        <end position="311"/>
    </location>
</feature>
<dbReference type="STRING" id="2018661.A0A2A2J6W0"/>
<accession>A0A2A2J6W0</accession>
<feature type="coiled-coil region" evidence="1">
    <location>
        <begin position="364"/>
        <end position="439"/>
    </location>
</feature>
<feature type="region of interest" description="Disordered" evidence="2">
    <location>
        <begin position="592"/>
        <end position="612"/>
    </location>
</feature>
<name>A0A2A2J6W0_9BILA</name>
<feature type="region of interest" description="Disordered" evidence="2">
    <location>
        <begin position="713"/>
        <end position="733"/>
    </location>
</feature>
<proteinExistence type="predicted"/>
<evidence type="ECO:0000256" key="2">
    <source>
        <dbReference type="SAM" id="MobiDB-lite"/>
    </source>
</evidence>
<gene>
    <name evidence="4" type="ORF">WR25_23635</name>
</gene>
<evidence type="ECO:0000313" key="5">
    <source>
        <dbReference type="Proteomes" id="UP000218231"/>
    </source>
</evidence>